<dbReference type="WBParaSite" id="PgR028_g066_t05">
    <property type="protein sequence ID" value="PgR028_g066_t05"/>
    <property type="gene ID" value="PgR028_g066"/>
</dbReference>
<evidence type="ECO:0000313" key="1">
    <source>
        <dbReference type="Proteomes" id="UP000887569"/>
    </source>
</evidence>
<name>A0A915B696_PARUN</name>
<sequence length="160" mass="18417">MWSTLGMTIAITYVQLTFAIKINRIEVKRFVYPFNGSEVGSISMCSSFHIRSAVQPHRISRDVIIDICNSIQVRSFSRLKSNKKRDFISLEAYCCVRKRWFTTNNFLLIGAKKIKVVKAGDGIETTNRDLFGPVTVRIKQKATGWNGWSKWEKPHKNELT</sequence>
<reference evidence="2" key="1">
    <citation type="submission" date="2022-11" db="UniProtKB">
        <authorList>
            <consortium name="WormBaseParasite"/>
        </authorList>
    </citation>
    <scope>IDENTIFICATION</scope>
</reference>
<keyword evidence="1" id="KW-1185">Reference proteome</keyword>
<organism evidence="1 2">
    <name type="scientific">Parascaris univalens</name>
    <name type="common">Nematode worm</name>
    <dbReference type="NCBI Taxonomy" id="6257"/>
    <lineage>
        <taxon>Eukaryota</taxon>
        <taxon>Metazoa</taxon>
        <taxon>Ecdysozoa</taxon>
        <taxon>Nematoda</taxon>
        <taxon>Chromadorea</taxon>
        <taxon>Rhabditida</taxon>
        <taxon>Spirurina</taxon>
        <taxon>Ascaridomorpha</taxon>
        <taxon>Ascaridoidea</taxon>
        <taxon>Ascarididae</taxon>
        <taxon>Parascaris</taxon>
    </lineage>
</organism>
<accession>A0A915B696</accession>
<dbReference type="Proteomes" id="UP000887569">
    <property type="component" value="Unplaced"/>
</dbReference>
<evidence type="ECO:0000313" key="2">
    <source>
        <dbReference type="WBParaSite" id="PgR028_g066_t05"/>
    </source>
</evidence>
<protein>
    <submittedName>
        <fullName evidence="2">Uncharacterized protein</fullName>
    </submittedName>
</protein>
<dbReference type="AlphaFoldDB" id="A0A915B696"/>
<proteinExistence type="predicted"/>